<reference evidence="2 3" key="1">
    <citation type="submission" date="2014-04" db="EMBL/GenBank/DDBJ databases">
        <authorList>
            <consortium name="DOE Joint Genome Institute"/>
            <person name="Kuo A."/>
            <person name="Tarkka M."/>
            <person name="Buscot F."/>
            <person name="Kohler A."/>
            <person name="Nagy L.G."/>
            <person name="Floudas D."/>
            <person name="Copeland A."/>
            <person name="Barry K.W."/>
            <person name="Cichocki N."/>
            <person name="Veneault-Fourrey C."/>
            <person name="LaButti K."/>
            <person name="Lindquist E.A."/>
            <person name="Lipzen A."/>
            <person name="Lundell T."/>
            <person name="Morin E."/>
            <person name="Murat C."/>
            <person name="Sun H."/>
            <person name="Tunlid A."/>
            <person name="Henrissat B."/>
            <person name="Grigoriev I.V."/>
            <person name="Hibbett D.S."/>
            <person name="Martin F."/>
            <person name="Nordberg H.P."/>
            <person name="Cantor M.N."/>
            <person name="Hua S.X."/>
        </authorList>
    </citation>
    <scope>NUCLEOTIDE SEQUENCE [LARGE SCALE GENOMIC DNA]</scope>
    <source>
        <strain evidence="2 3">F 1598</strain>
    </source>
</reference>
<dbReference type="InterPro" id="IPR013216">
    <property type="entry name" value="Methyltransf_11"/>
</dbReference>
<protein>
    <recommendedName>
        <fullName evidence="1">Methyltransferase type 11 domain-containing protein</fullName>
    </recommendedName>
</protein>
<organism evidence="2 3">
    <name type="scientific">Piloderma croceum (strain F 1598)</name>
    <dbReference type="NCBI Taxonomy" id="765440"/>
    <lineage>
        <taxon>Eukaryota</taxon>
        <taxon>Fungi</taxon>
        <taxon>Dikarya</taxon>
        <taxon>Basidiomycota</taxon>
        <taxon>Agaricomycotina</taxon>
        <taxon>Agaricomycetes</taxon>
        <taxon>Agaricomycetidae</taxon>
        <taxon>Atheliales</taxon>
        <taxon>Atheliaceae</taxon>
        <taxon>Piloderma</taxon>
    </lineage>
</organism>
<evidence type="ECO:0000313" key="3">
    <source>
        <dbReference type="Proteomes" id="UP000054166"/>
    </source>
</evidence>
<dbReference type="EMBL" id="KN832987">
    <property type="protein sequence ID" value="KIM84591.1"/>
    <property type="molecule type" value="Genomic_DNA"/>
</dbReference>
<keyword evidence="3" id="KW-1185">Reference proteome</keyword>
<dbReference type="AlphaFoldDB" id="A0A0C3G208"/>
<dbReference type="SUPFAM" id="SSF53335">
    <property type="entry name" value="S-adenosyl-L-methionine-dependent methyltransferases"/>
    <property type="match status" value="1"/>
</dbReference>
<evidence type="ECO:0000313" key="2">
    <source>
        <dbReference type="EMBL" id="KIM84591.1"/>
    </source>
</evidence>
<dbReference type="GO" id="GO:0008757">
    <property type="term" value="F:S-adenosylmethionine-dependent methyltransferase activity"/>
    <property type="evidence" value="ECO:0007669"/>
    <property type="project" value="InterPro"/>
</dbReference>
<dbReference type="Pfam" id="PF08241">
    <property type="entry name" value="Methyltransf_11"/>
    <property type="match status" value="1"/>
</dbReference>
<dbReference type="STRING" id="765440.A0A0C3G208"/>
<sequence>MPKRSCSSAVEAMVQSVQQRIIESEWKGTKAKVMDAQKTGFPDGSFIHVLTNFGVMLMPDPTAVLNKCFRVLKPGGKYGVTTWTTAGWTPDVQEAFVTITGAPLFSEDEIFMGFFGDGKPWYRAEYVKRKLEDRGWMSCLFHH</sequence>
<dbReference type="HOGENOM" id="CLU_1806927_0_0_1"/>
<dbReference type="Gene3D" id="3.40.50.150">
    <property type="entry name" value="Vaccinia Virus protein VP39"/>
    <property type="match status" value="1"/>
</dbReference>
<evidence type="ECO:0000259" key="1">
    <source>
        <dbReference type="Pfam" id="PF08241"/>
    </source>
</evidence>
<name>A0A0C3G208_PILCF</name>
<accession>A0A0C3G208</accession>
<gene>
    <name evidence="2" type="ORF">PILCRDRAFT_818173</name>
</gene>
<dbReference type="OrthoDB" id="3355826at2759"/>
<dbReference type="InParanoid" id="A0A0C3G208"/>
<dbReference type="InterPro" id="IPR029063">
    <property type="entry name" value="SAM-dependent_MTases_sf"/>
</dbReference>
<reference evidence="3" key="2">
    <citation type="submission" date="2015-01" db="EMBL/GenBank/DDBJ databases">
        <title>Evolutionary Origins and Diversification of the Mycorrhizal Mutualists.</title>
        <authorList>
            <consortium name="DOE Joint Genome Institute"/>
            <consortium name="Mycorrhizal Genomics Consortium"/>
            <person name="Kohler A."/>
            <person name="Kuo A."/>
            <person name="Nagy L.G."/>
            <person name="Floudas D."/>
            <person name="Copeland A."/>
            <person name="Barry K.W."/>
            <person name="Cichocki N."/>
            <person name="Veneault-Fourrey C."/>
            <person name="LaButti K."/>
            <person name="Lindquist E.A."/>
            <person name="Lipzen A."/>
            <person name="Lundell T."/>
            <person name="Morin E."/>
            <person name="Murat C."/>
            <person name="Riley R."/>
            <person name="Ohm R."/>
            <person name="Sun H."/>
            <person name="Tunlid A."/>
            <person name="Henrissat B."/>
            <person name="Grigoriev I.V."/>
            <person name="Hibbett D.S."/>
            <person name="Martin F."/>
        </authorList>
    </citation>
    <scope>NUCLEOTIDE SEQUENCE [LARGE SCALE GENOMIC DNA]</scope>
    <source>
        <strain evidence="3">F 1598</strain>
    </source>
</reference>
<feature type="domain" description="Methyltransferase type 11" evidence="1">
    <location>
        <begin position="11"/>
        <end position="78"/>
    </location>
</feature>
<proteinExistence type="predicted"/>
<dbReference type="Proteomes" id="UP000054166">
    <property type="component" value="Unassembled WGS sequence"/>
</dbReference>